<gene>
    <name evidence="8" type="ORF">BT62DRAFT_940921</name>
</gene>
<dbReference type="GO" id="GO:0046872">
    <property type="term" value="F:metal ion binding"/>
    <property type="evidence" value="ECO:0007669"/>
    <property type="project" value="UniProtKB-KW"/>
</dbReference>
<feature type="compositionally biased region" description="Basic residues" evidence="5">
    <location>
        <begin position="355"/>
        <end position="366"/>
    </location>
</feature>
<protein>
    <recommendedName>
        <fullName evidence="2">polynucleotide adenylyltransferase</fullName>
        <ecNumber evidence="2">2.7.7.19</ecNumber>
    </recommendedName>
</protein>
<dbReference type="OrthoDB" id="273917at2759"/>
<accession>A0A9P7W4F5</accession>
<evidence type="ECO:0000259" key="7">
    <source>
        <dbReference type="Pfam" id="PF22600"/>
    </source>
</evidence>
<evidence type="ECO:0000256" key="1">
    <source>
        <dbReference type="ARBA" id="ARBA00008593"/>
    </source>
</evidence>
<dbReference type="EMBL" id="MU250524">
    <property type="protein sequence ID" value="KAG7451934.1"/>
    <property type="molecule type" value="Genomic_DNA"/>
</dbReference>
<dbReference type="EC" id="2.7.7.19" evidence="2"/>
<keyword evidence="3" id="KW-0479">Metal-binding</keyword>
<feature type="domain" description="PAP-associated" evidence="6">
    <location>
        <begin position="203"/>
        <end position="243"/>
    </location>
</feature>
<name>A0A9P7W4F5_9AGAR</name>
<dbReference type="PANTHER" id="PTHR23092">
    <property type="entry name" value="POLY(A) RNA POLYMERASE"/>
    <property type="match status" value="1"/>
</dbReference>
<evidence type="ECO:0000256" key="2">
    <source>
        <dbReference type="ARBA" id="ARBA00012388"/>
    </source>
</evidence>
<dbReference type="Pfam" id="PF03828">
    <property type="entry name" value="PAP_assoc"/>
    <property type="match status" value="1"/>
</dbReference>
<dbReference type="RefSeq" id="XP_043045434.1">
    <property type="nucleotide sequence ID" value="XM_043187771.1"/>
</dbReference>
<dbReference type="GO" id="GO:0031123">
    <property type="term" value="P:RNA 3'-end processing"/>
    <property type="evidence" value="ECO:0007669"/>
    <property type="project" value="TreeGrafter"/>
</dbReference>
<evidence type="ECO:0000259" key="6">
    <source>
        <dbReference type="Pfam" id="PF03828"/>
    </source>
</evidence>
<organism evidence="8 9">
    <name type="scientific">Guyanagaster necrorhizus</name>
    <dbReference type="NCBI Taxonomy" id="856835"/>
    <lineage>
        <taxon>Eukaryota</taxon>
        <taxon>Fungi</taxon>
        <taxon>Dikarya</taxon>
        <taxon>Basidiomycota</taxon>
        <taxon>Agaricomycotina</taxon>
        <taxon>Agaricomycetes</taxon>
        <taxon>Agaricomycetidae</taxon>
        <taxon>Agaricales</taxon>
        <taxon>Marasmiineae</taxon>
        <taxon>Physalacriaceae</taxon>
        <taxon>Guyanagaster</taxon>
    </lineage>
</organism>
<feature type="domain" description="Poly(A) RNA polymerase mitochondrial-like central palm" evidence="7">
    <location>
        <begin position="16"/>
        <end position="152"/>
    </location>
</feature>
<dbReference type="GeneID" id="66110068"/>
<dbReference type="Gene3D" id="1.10.1410.10">
    <property type="match status" value="1"/>
</dbReference>
<comment type="similarity">
    <text evidence="1">Belongs to the DNA polymerase type-B-like family.</text>
</comment>
<dbReference type="Gene3D" id="3.30.460.10">
    <property type="entry name" value="Beta Polymerase, domain 2"/>
    <property type="match status" value="1"/>
</dbReference>
<keyword evidence="9" id="KW-1185">Reference proteome</keyword>
<dbReference type="GO" id="GO:1990817">
    <property type="term" value="F:poly(A) RNA polymerase activity"/>
    <property type="evidence" value="ECO:0007669"/>
    <property type="project" value="UniProtKB-EC"/>
</dbReference>
<evidence type="ECO:0000313" key="9">
    <source>
        <dbReference type="Proteomes" id="UP000812287"/>
    </source>
</evidence>
<dbReference type="SUPFAM" id="SSF81301">
    <property type="entry name" value="Nucleotidyltransferase"/>
    <property type="match status" value="1"/>
</dbReference>
<comment type="caution">
    <text evidence="8">The sequence shown here is derived from an EMBL/GenBank/DDBJ whole genome shotgun (WGS) entry which is preliminary data.</text>
</comment>
<evidence type="ECO:0000313" key="8">
    <source>
        <dbReference type="EMBL" id="KAG7451934.1"/>
    </source>
</evidence>
<dbReference type="GO" id="GO:0005730">
    <property type="term" value="C:nucleolus"/>
    <property type="evidence" value="ECO:0007669"/>
    <property type="project" value="TreeGrafter"/>
</dbReference>
<feature type="compositionally biased region" description="Low complexity" evidence="5">
    <location>
        <begin position="341"/>
        <end position="354"/>
    </location>
</feature>
<evidence type="ECO:0000256" key="4">
    <source>
        <dbReference type="ARBA" id="ARBA00022842"/>
    </source>
</evidence>
<dbReference type="InterPro" id="IPR002058">
    <property type="entry name" value="PAP_assoc"/>
</dbReference>
<dbReference type="CDD" id="cd05402">
    <property type="entry name" value="NT_PAP_TUTase"/>
    <property type="match status" value="1"/>
</dbReference>
<dbReference type="Pfam" id="PF22600">
    <property type="entry name" value="MTPAP-like_central"/>
    <property type="match status" value="1"/>
</dbReference>
<dbReference type="PANTHER" id="PTHR23092:SF15">
    <property type="entry name" value="INACTIVE NON-CANONICAL POLY(A) RNA POLYMERASE PROTEIN TRF4-2-RELATED"/>
    <property type="match status" value="1"/>
</dbReference>
<evidence type="ECO:0000256" key="3">
    <source>
        <dbReference type="ARBA" id="ARBA00022723"/>
    </source>
</evidence>
<reference evidence="8" key="1">
    <citation type="submission" date="2020-11" db="EMBL/GenBank/DDBJ databases">
        <title>Adaptations for nitrogen fixation in a non-lichenized fungal sporocarp promotes dispersal by wood-feeding termites.</title>
        <authorList>
            <consortium name="DOE Joint Genome Institute"/>
            <person name="Koch R.A."/>
            <person name="Yoon G."/>
            <person name="Arayal U."/>
            <person name="Lail K."/>
            <person name="Amirebrahimi M."/>
            <person name="Labutti K."/>
            <person name="Lipzen A."/>
            <person name="Riley R."/>
            <person name="Barry K."/>
            <person name="Henrissat B."/>
            <person name="Grigoriev I.V."/>
            <person name="Herr J.R."/>
            <person name="Aime M.C."/>
        </authorList>
    </citation>
    <scope>NUCLEOTIDE SEQUENCE</scope>
    <source>
        <strain evidence="8">MCA 3950</strain>
    </source>
</reference>
<dbReference type="GO" id="GO:0043634">
    <property type="term" value="P:polyadenylation-dependent ncRNA catabolic process"/>
    <property type="evidence" value="ECO:0007669"/>
    <property type="project" value="TreeGrafter"/>
</dbReference>
<dbReference type="InterPro" id="IPR043519">
    <property type="entry name" value="NT_sf"/>
</dbReference>
<dbReference type="GO" id="GO:0031499">
    <property type="term" value="C:TRAMP complex"/>
    <property type="evidence" value="ECO:0007669"/>
    <property type="project" value="TreeGrafter"/>
</dbReference>
<proteinExistence type="inferred from homology"/>
<feature type="region of interest" description="Disordered" evidence="5">
    <location>
        <begin position="320"/>
        <end position="366"/>
    </location>
</feature>
<dbReference type="SUPFAM" id="SSF81631">
    <property type="entry name" value="PAP/OAS1 substrate-binding domain"/>
    <property type="match status" value="1"/>
</dbReference>
<dbReference type="GO" id="GO:0003729">
    <property type="term" value="F:mRNA binding"/>
    <property type="evidence" value="ECO:0007669"/>
    <property type="project" value="TreeGrafter"/>
</dbReference>
<evidence type="ECO:0000256" key="5">
    <source>
        <dbReference type="SAM" id="MobiDB-lite"/>
    </source>
</evidence>
<sequence>MTLLQPTAFRDLDHRLHQEILAYSAYAEPTFAEVHIRKKVFRFIDNGVKSSIPGSRVGIFGSVVTGLTIPVPDLDLAIITEDMTKTDVKRQLFRLRDRFRRGRLIDGAEVRFHAKVPIVRFTTRPEYGSMSVDIGVNNTDGMHVAEMIKDYREKMPELRPLVLVMKGLLARSGFNDPARGGLGSYPLVCMCISFLQVNPPLESLGKLLTGMLYYYGVSFPYETSYISVREGQVLLKSTATWCETEDKLVVQCLTNPKSNIASSVDGTAKLRKIFKEAYVKLSEVTIDDPLVLGTIVGYPQRVLDHRAAIKALVDARPPAIRMPGLHRDSLPRSNGGRTNESRGSQGRSDSASSSGHRRRYTKNVKS</sequence>
<dbReference type="Proteomes" id="UP000812287">
    <property type="component" value="Unassembled WGS sequence"/>
</dbReference>
<keyword evidence="4" id="KW-0460">Magnesium</keyword>
<dbReference type="AlphaFoldDB" id="A0A9P7W4F5"/>
<dbReference type="InterPro" id="IPR054708">
    <property type="entry name" value="MTPAP-like_central"/>
</dbReference>
<dbReference type="GO" id="GO:0010605">
    <property type="term" value="P:negative regulation of macromolecule metabolic process"/>
    <property type="evidence" value="ECO:0007669"/>
    <property type="project" value="UniProtKB-ARBA"/>
</dbReference>
<dbReference type="InterPro" id="IPR045862">
    <property type="entry name" value="Trf4-like"/>
</dbReference>